<dbReference type="Pfam" id="PF00535">
    <property type="entry name" value="Glycos_transf_2"/>
    <property type="match status" value="1"/>
</dbReference>
<feature type="domain" description="Glycosyltransferase 2-like" evidence="1">
    <location>
        <begin position="5"/>
        <end position="131"/>
    </location>
</feature>
<evidence type="ECO:0000313" key="3">
    <source>
        <dbReference type="Proteomes" id="UP001595818"/>
    </source>
</evidence>
<gene>
    <name evidence="2" type="ORF">ACFPFU_17975</name>
</gene>
<dbReference type="InterPro" id="IPR029044">
    <property type="entry name" value="Nucleotide-diphossugar_trans"/>
</dbReference>
<sequence length="283" mass="32216">MGGISVIIPTYNRCRVLSTAIKSILKQSVAGWELIIVDDGSMDGTEELMKSLLQDSRIHYVFQENLGVSAARNRGAEMAMGKWLVFLDSDDQLQPNALEDFTTIAAENPNADVWVASYFRNKEGSVSEHLAKEDAYNVTLPGTFMIRKAFFEDIGGYDPQLKYAENTELFYRIAQEKGRIEVMDSFTLEYFDSTTGGSKNNKNKIDSLRLILAKHQESLSPHVRFLYLQIVGVSLMREGRYREASDSLREAYRVKPYQLKTLIRWGIARLPFLAKRFYPVVQA</sequence>
<dbReference type="InterPro" id="IPR001173">
    <property type="entry name" value="Glyco_trans_2-like"/>
</dbReference>
<name>A0ABV9T4D2_9BACT</name>
<protein>
    <submittedName>
        <fullName evidence="2">Glycosyltransferase family 2 protein</fullName>
    </submittedName>
</protein>
<accession>A0ABV9T4D2</accession>
<dbReference type="PANTHER" id="PTHR22916:SF3">
    <property type="entry name" value="UDP-GLCNAC:BETAGAL BETA-1,3-N-ACETYLGLUCOSAMINYLTRANSFERASE-LIKE PROTEIN 1"/>
    <property type="match status" value="1"/>
</dbReference>
<keyword evidence="3" id="KW-1185">Reference proteome</keyword>
<dbReference type="EMBL" id="JBHSJJ010000011">
    <property type="protein sequence ID" value="MFC4873595.1"/>
    <property type="molecule type" value="Genomic_DNA"/>
</dbReference>
<proteinExistence type="predicted"/>
<dbReference type="PANTHER" id="PTHR22916">
    <property type="entry name" value="GLYCOSYLTRANSFERASE"/>
    <property type="match status" value="1"/>
</dbReference>
<dbReference type="SUPFAM" id="SSF53448">
    <property type="entry name" value="Nucleotide-diphospho-sugar transferases"/>
    <property type="match status" value="1"/>
</dbReference>
<dbReference type="RefSeq" id="WP_377066605.1">
    <property type="nucleotide sequence ID" value="NZ_JBHSJJ010000011.1"/>
</dbReference>
<organism evidence="2 3">
    <name type="scientific">Negadavirga shengliensis</name>
    <dbReference type="NCBI Taxonomy" id="1389218"/>
    <lineage>
        <taxon>Bacteria</taxon>
        <taxon>Pseudomonadati</taxon>
        <taxon>Bacteroidota</taxon>
        <taxon>Cytophagia</taxon>
        <taxon>Cytophagales</taxon>
        <taxon>Cyclobacteriaceae</taxon>
        <taxon>Negadavirga</taxon>
    </lineage>
</organism>
<dbReference type="Gene3D" id="3.90.550.10">
    <property type="entry name" value="Spore Coat Polysaccharide Biosynthesis Protein SpsA, Chain A"/>
    <property type="match status" value="1"/>
</dbReference>
<comment type="caution">
    <text evidence="2">The sequence shown here is derived from an EMBL/GenBank/DDBJ whole genome shotgun (WGS) entry which is preliminary data.</text>
</comment>
<dbReference type="CDD" id="cd00761">
    <property type="entry name" value="Glyco_tranf_GTA_type"/>
    <property type="match status" value="1"/>
</dbReference>
<evidence type="ECO:0000313" key="2">
    <source>
        <dbReference type="EMBL" id="MFC4873595.1"/>
    </source>
</evidence>
<dbReference type="Proteomes" id="UP001595818">
    <property type="component" value="Unassembled WGS sequence"/>
</dbReference>
<reference evidence="3" key="1">
    <citation type="journal article" date="2019" name="Int. J. Syst. Evol. Microbiol.">
        <title>The Global Catalogue of Microorganisms (GCM) 10K type strain sequencing project: providing services to taxonomists for standard genome sequencing and annotation.</title>
        <authorList>
            <consortium name="The Broad Institute Genomics Platform"/>
            <consortium name="The Broad Institute Genome Sequencing Center for Infectious Disease"/>
            <person name="Wu L."/>
            <person name="Ma J."/>
        </authorList>
    </citation>
    <scope>NUCLEOTIDE SEQUENCE [LARGE SCALE GENOMIC DNA]</scope>
    <source>
        <strain evidence="3">CGMCC 4.7466</strain>
    </source>
</reference>
<evidence type="ECO:0000259" key="1">
    <source>
        <dbReference type="Pfam" id="PF00535"/>
    </source>
</evidence>